<organism evidence="7 8">
    <name type="scientific">Lentibacter algarum</name>
    <dbReference type="NCBI Taxonomy" id="576131"/>
    <lineage>
        <taxon>Bacteria</taxon>
        <taxon>Pseudomonadati</taxon>
        <taxon>Pseudomonadota</taxon>
        <taxon>Alphaproteobacteria</taxon>
        <taxon>Rhodobacterales</taxon>
        <taxon>Roseobacteraceae</taxon>
        <taxon>Lentibacter</taxon>
    </lineage>
</organism>
<dbReference type="SUPFAM" id="SSF52540">
    <property type="entry name" value="P-loop containing nucleoside triphosphate hydrolases"/>
    <property type="match status" value="1"/>
</dbReference>
<dbReference type="Proteomes" id="UP000199026">
    <property type="component" value="Unassembled WGS sequence"/>
</dbReference>
<evidence type="ECO:0000259" key="6">
    <source>
        <dbReference type="PROSITE" id="PS50893"/>
    </source>
</evidence>
<dbReference type="Gene3D" id="3.40.50.300">
    <property type="entry name" value="P-loop containing nucleotide triphosphate hydrolases"/>
    <property type="match status" value="1"/>
</dbReference>
<dbReference type="InterPro" id="IPR052156">
    <property type="entry name" value="BCAA_Transport_ATP-bd_LivF"/>
</dbReference>
<dbReference type="InterPro" id="IPR027417">
    <property type="entry name" value="P-loop_NTPase"/>
</dbReference>
<comment type="similarity">
    <text evidence="1">Belongs to the ABC transporter superfamily.</text>
</comment>
<dbReference type="PROSITE" id="PS50893">
    <property type="entry name" value="ABC_TRANSPORTER_2"/>
    <property type="match status" value="1"/>
</dbReference>
<dbReference type="PANTHER" id="PTHR43820">
    <property type="entry name" value="HIGH-AFFINITY BRANCHED-CHAIN AMINO ACID TRANSPORT ATP-BINDING PROTEIN LIVF"/>
    <property type="match status" value="1"/>
</dbReference>
<dbReference type="EMBL" id="FNPR01000002">
    <property type="protein sequence ID" value="SDY56079.1"/>
    <property type="molecule type" value="Genomic_DNA"/>
</dbReference>
<evidence type="ECO:0000256" key="4">
    <source>
        <dbReference type="ARBA" id="ARBA00022840"/>
    </source>
</evidence>
<dbReference type="GO" id="GO:0015658">
    <property type="term" value="F:branched-chain amino acid transmembrane transporter activity"/>
    <property type="evidence" value="ECO:0007669"/>
    <property type="project" value="TreeGrafter"/>
</dbReference>
<keyword evidence="8" id="KW-1185">Reference proteome</keyword>
<name>A0A1H3KVR2_9RHOB</name>
<evidence type="ECO:0000256" key="5">
    <source>
        <dbReference type="ARBA" id="ARBA00022970"/>
    </source>
</evidence>
<dbReference type="AlphaFoldDB" id="A0A1H3KVR2"/>
<dbReference type="CDD" id="cd03224">
    <property type="entry name" value="ABC_TM1139_LivF_branched"/>
    <property type="match status" value="1"/>
</dbReference>
<keyword evidence="3" id="KW-0547">Nucleotide-binding</keyword>
<dbReference type="PANTHER" id="PTHR43820:SF4">
    <property type="entry name" value="HIGH-AFFINITY BRANCHED-CHAIN AMINO ACID TRANSPORT ATP-BINDING PROTEIN LIVF"/>
    <property type="match status" value="1"/>
</dbReference>
<dbReference type="GeneID" id="78124834"/>
<dbReference type="RefSeq" id="WP_089891063.1">
    <property type="nucleotide sequence ID" value="NZ_CALBNM010000075.1"/>
</dbReference>
<dbReference type="OrthoDB" id="9806149at2"/>
<evidence type="ECO:0000256" key="3">
    <source>
        <dbReference type="ARBA" id="ARBA00022741"/>
    </source>
</evidence>
<dbReference type="SMART" id="SM00382">
    <property type="entry name" value="AAA"/>
    <property type="match status" value="1"/>
</dbReference>
<evidence type="ECO:0000256" key="1">
    <source>
        <dbReference type="ARBA" id="ARBA00005417"/>
    </source>
</evidence>
<evidence type="ECO:0000313" key="8">
    <source>
        <dbReference type="Proteomes" id="UP000199026"/>
    </source>
</evidence>
<keyword evidence="4 7" id="KW-0067">ATP-binding</keyword>
<dbReference type="Pfam" id="PF00005">
    <property type="entry name" value="ABC_tran"/>
    <property type="match status" value="1"/>
</dbReference>
<keyword evidence="2" id="KW-0813">Transport</keyword>
<dbReference type="InterPro" id="IPR003593">
    <property type="entry name" value="AAA+_ATPase"/>
</dbReference>
<protein>
    <submittedName>
        <fullName evidence="7">Amino acid/amide ABC transporter ATP-binding protein 2, HAAT family</fullName>
    </submittedName>
</protein>
<reference evidence="7 8" key="1">
    <citation type="submission" date="2016-10" db="EMBL/GenBank/DDBJ databases">
        <authorList>
            <person name="de Groot N.N."/>
        </authorList>
    </citation>
    <scope>NUCLEOTIDE SEQUENCE [LARGE SCALE GENOMIC DNA]</scope>
    <source>
        <strain evidence="7 8">DSM 24677</strain>
    </source>
</reference>
<dbReference type="GO" id="GO:0005524">
    <property type="term" value="F:ATP binding"/>
    <property type="evidence" value="ECO:0007669"/>
    <property type="project" value="UniProtKB-KW"/>
</dbReference>
<dbReference type="STRING" id="576131.SAMN05444486_102774"/>
<feature type="domain" description="ABC transporter" evidence="6">
    <location>
        <begin position="6"/>
        <end position="238"/>
    </location>
</feature>
<gene>
    <name evidence="7" type="ORF">SAMN05444486_102774</name>
</gene>
<sequence>MSEPFLIGQNMTGGYSKGGPDILHNCTISVDRGEIAVIVGPNGAGKSTAMKAVFGMLDLREGSVTLDGEDITSLSPQDRVVKGMGFVPQTSNIFPSLTVEENLEMGAFIRTDDFSDTMAQIYDLFPILKDKRSQAAGELSGGQRQQVAVGRALMTKPKLLMLDEPTAGVSPIVMDELFDRIIDVARTGIPILMVEQNARQALEIADKGYVLVQGANAHTGSGKELLANPEVRQSFLGG</sequence>
<dbReference type="GO" id="GO:0015807">
    <property type="term" value="P:L-amino acid transport"/>
    <property type="evidence" value="ECO:0007669"/>
    <property type="project" value="TreeGrafter"/>
</dbReference>
<evidence type="ECO:0000313" key="7">
    <source>
        <dbReference type="EMBL" id="SDY56079.1"/>
    </source>
</evidence>
<proteinExistence type="inferred from homology"/>
<keyword evidence="5" id="KW-0029">Amino-acid transport</keyword>
<accession>A0A1H3KVR2</accession>
<dbReference type="GO" id="GO:0016887">
    <property type="term" value="F:ATP hydrolysis activity"/>
    <property type="evidence" value="ECO:0007669"/>
    <property type="project" value="InterPro"/>
</dbReference>
<evidence type="ECO:0000256" key="2">
    <source>
        <dbReference type="ARBA" id="ARBA00022448"/>
    </source>
</evidence>
<dbReference type="InterPro" id="IPR003439">
    <property type="entry name" value="ABC_transporter-like_ATP-bd"/>
</dbReference>